<organism evidence="2 3">
    <name type="scientific">Sporomusa malonica</name>
    <dbReference type="NCBI Taxonomy" id="112901"/>
    <lineage>
        <taxon>Bacteria</taxon>
        <taxon>Bacillati</taxon>
        <taxon>Bacillota</taxon>
        <taxon>Negativicutes</taxon>
        <taxon>Selenomonadales</taxon>
        <taxon>Sporomusaceae</taxon>
        <taxon>Sporomusa</taxon>
    </lineage>
</organism>
<dbReference type="PANTHER" id="PTHR43441:SF10">
    <property type="entry name" value="ACETYLTRANSFERASE"/>
    <property type="match status" value="1"/>
</dbReference>
<dbReference type="Pfam" id="PF13302">
    <property type="entry name" value="Acetyltransf_3"/>
    <property type="match status" value="1"/>
</dbReference>
<proteinExistence type="predicted"/>
<dbReference type="InterPro" id="IPR000182">
    <property type="entry name" value="GNAT_dom"/>
</dbReference>
<keyword evidence="3" id="KW-1185">Reference proteome</keyword>
<protein>
    <submittedName>
        <fullName evidence="2">Protein N-acetyltransferase, RimJ/RimL family</fullName>
    </submittedName>
</protein>
<dbReference type="PROSITE" id="PS51186">
    <property type="entry name" value="GNAT"/>
    <property type="match status" value="1"/>
</dbReference>
<dbReference type="InterPro" id="IPR051908">
    <property type="entry name" value="Ribosomal_N-acetyltransferase"/>
</dbReference>
<keyword evidence="2" id="KW-0808">Transferase</keyword>
<dbReference type="SUPFAM" id="SSF55729">
    <property type="entry name" value="Acyl-CoA N-acyltransferases (Nat)"/>
    <property type="match status" value="1"/>
</dbReference>
<reference evidence="2 3" key="1">
    <citation type="submission" date="2017-04" db="EMBL/GenBank/DDBJ databases">
        <authorList>
            <person name="Afonso C.L."/>
            <person name="Miller P.J."/>
            <person name="Scott M.A."/>
            <person name="Spackman E."/>
            <person name="Goraichik I."/>
            <person name="Dimitrov K.M."/>
            <person name="Suarez D.L."/>
            <person name="Swayne D.E."/>
        </authorList>
    </citation>
    <scope>NUCLEOTIDE SEQUENCE [LARGE SCALE GENOMIC DNA]</scope>
    <source>
        <strain evidence="2 3">DSM 5090</strain>
    </source>
</reference>
<dbReference type="Gene3D" id="3.40.630.30">
    <property type="match status" value="1"/>
</dbReference>
<dbReference type="GO" id="GO:1990189">
    <property type="term" value="F:protein N-terminal-serine acetyltransferase activity"/>
    <property type="evidence" value="ECO:0007669"/>
    <property type="project" value="TreeGrafter"/>
</dbReference>
<evidence type="ECO:0000313" key="2">
    <source>
        <dbReference type="EMBL" id="SMC70891.1"/>
    </source>
</evidence>
<gene>
    <name evidence="2" type="ORF">SAMN04488500_107100</name>
</gene>
<dbReference type="InterPro" id="IPR016181">
    <property type="entry name" value="Acyl_CoA_acyltransferase"/>
</dbReference>
<sequence length="212" mass="24466">MIILDNEGYYTGVNFVFTHMFISGRRGSVRCGCVLQGEKVCMRTVRECDLELIYRLMTDVSEKGEYWLIDIPAEPAFRRGFSERGFWHENFGRMLITDKEQEGRIVGEIIYYRNADYRAGYEVGYQIFKREDRGRGYMSESLALFSAFLFESKPIPRLQLTVVAGNEASRKVAEKCGYRYEGTLRKAAFHAGKYVDLELLGLVRGECLPLQL</sequence>
<evidence type="ECO:0000313" key="3">
    <source>
        <dbReference type="Proteomes" id="UP000192738"/>
    </source>
</evidence>
<dbReference type="AlphaFoldDB" id="A0A1W2BDL3"/>
<dbReference type="STRING" id="112901.SAMN04488500_107100"/>
<dbReference type="EMBL" id="FWXI01000007">
    <property type="protein sequence ID" value="SMC70891.1"/>
    <property type="molecule type" value="Genomic_DNA"/>
</dbReference>
<dbReference type="GO" id="GO:0008999">
    <property type="term" value="F:protein-N-terminal-alanine acetyltransferase activity"/>
    <property type="evidence" value="ECO:0007669"/>
    <property type="project" value="TreeGrafter"/>
</dbReference>
<dbReference type="PANTHER" id="PTHR43441">
    <property type="entry name" value="RIBOSOMAL-PROTEIN-SERINE ACETYLTRANSFERASE"/>
    <property type="match status" value="1"/>
</dbReference>
<dbReference type="Proteomes" id="UP000192738">
    <property type="component" value="Unassembled WGS sequence"/>
</dbReference>
<accession>A0A1W2BDL3</accession>
<feature type="domain" description="N-acetyltransferase" evidence="1">
    <location>
        <begin position="40"/>
        <end position="200"/>
    </location>
</feature>
<evidence type="ECO:0000259" key="1">
    <source>
        <dbReference type="PROSITE" id="PS51186"/>
    </source>
</evidence>
<dbReference type="GO" id="GO:0005737">
    <property type="term" value="C:cytoplasm"/>
    <property type="evidence" value="ECO:0007669"/>
    <property type="project" value="TreeGrafter"/>
</dbReference>
<name>A0A1W2BDL3_9FIRM</name>